<gene>
    <name evidence="1" type="ORF">M011DRAFT_465458</name>
</gene>
<keyword evidence="2" id="KW-1185">Reference proteome</keyword>
<organism evidence="1 2">
    <name type="scientific">Sporormia fimetaria CBS 119925</name>
    <dbReference type="NCBI Taxonomy" id="1340428"/>
    <lineage>
        <taxon>Eukaryota</taxon>
        <taxon>Fungi</taxon>
        <taxon>Dikarya</taxon>
        <taxon>Ascomycota</taxon>
        <taxon>Pezizomycotina</taxon>
        <taxon>Dothideomycetes</taxon>
        <taxon>Pleosporomycetidae</taxon>
        <taxon>Pleosporales</taxon>
        <taxon>Sporormiaceae</taxon>
        <taxon>Sporormia</taxon>
    </lineage>
</organism>
<dbReference type="Pfam" id="PF03525">
    <property type="entry name" value="Meiotic_rec114"/>
    <property type="match status" value="1"/>
</dbReference>
<dbReference type="EMBL" id="MU006565">
    <property type="protein sequence ID" value="KAF2749789.1"/>
    <property type="molecule type" value="Genomic_DNA"/>
</dbReference>
<name>A0A6A6VJ08_9PLEO</name>
<dbReference type="OrthoDB" id="5360255at2759"/>
<proteinExistence type="predicted"/>
<evidence type="ECO:0000313" key="1">
    <source>
        <dbReference type="EMBL" id="KAF2749789.1"/>
    </source>
</evidence>
<accession>A0A6A6VJ08</accession>
<protein>
    <submittedName>
        <fullName evidence="1">Uncharacterized protein</fullName>
    </submittedName>
</protein>
<evidence type="ECO:0000313" key="2">
    <source>
        <dbReference type="Proteomes" id="UP000799440"/>
    </source>
</evidence>
<reference evidence="1" key="1">
    <citation type="journal article" date="2020" name="Stud. Mycol.">
        <title>101 Dothideomycetes genomes: a test case for predicting lifestyles and emergence of pathogens.</title>
        <authorList>
            <person name="Haridas S."/>
            <person name="Albert R."/>
            <person name="Binder M."/>
            <person name="Bloem J."/>
            <person name="Labutti K."/>
            <person name="Salamov A."/>
            <person name="Andreopoulos B."/>
            <person name="Baker S."/>
            <person name="Barry K."/>
            <person name="Bills G."/>
            <person name="Bluhm B."/>
            <person name="Cannon C."/>
            <person name="Castanera R."/>
            <person name="Culley D."/>
            <person name="Daum C."/>
            <person name="Ezra D."/>
            <person name="Gonzalez J."/>
            <person name="Henrissat B."/>
            <person name="Kuo A."/>
            <person name="Liang C."/>
            <person name="Lipzen A."/>
            <person name="Lutzoni F."/>
            <person name="Magnuson J."/>
            <person name="Mondo S."/>
            <person name="Nolan M."/>
            <person name="Ohm R."/>
            <person name="Pangilinan J."/>
            <person name="Park H.-J."/>
            <person name="Ramirez L."/>
            <person name="Alfaro M."/>
            <person name="Sun H."/>
            <person name="Tritt A."/>
            <person name="Yoshinaga Y."/>
            <person name="Zwiers L.-H."/>
            <person name="Turgeon B."/>
            <person name="Goodwin S."/>
            <person name="Spatafora J."/>
            <person name="Crous P."/>
            <person name="Grigoriev I."/>
        </authorList>
    </citation>
    <scope>NUCLEOTIDE SEQUENCE</scope>
    <source>
        <strain evidence="1">CBS 119925</strain>
    </source>
</reference>
<dbReference type="InterPro" id="IPR004354">
    <property type="entry name" value="Meiotic_Rec114"/>
</dbReference>
<dbReference type="GO" id="GO:0007131">
    <property type="term" value="P:reciprocal meiotic recombination"/>
    <property type="evidence" value="ECO:0007669"/>
    <property type="project" value="InterPro"/>
</dbReference>
<dbReference type="AlphaFoldDB" id="A0A6A6VJ08"/>
<sequence length="118" mass="13336">MQTSSRLMSFRLVKFSRATDVFKGVDHFGWQHYTHDLSISIEIVATAGHFSSSQVLKVYQGAEVVELVPVQELIGEAEGVLQETFRLKKQVKNDDLPISAIVQRPLFAFRYNLPNGKV</sequence>
<dbReference type="Proteomes" id="UP000799440">
    <property type="component" value="Unassembled WGS sequence"/>
</dbReference>